<evidence type="ECO:0000256" key="3">
    <source>
        <dbReference type="PROSITE-ProRule" id="PRU00339"/>
    </source>
</evidence>
<keyword evidence="6" id="KW-1185">Reference proteome</keyword>
<sequence>MEQVKIWEEQVVIPTYEIGEADKNPIFLDKRVYQGSSGKIYPYPTVETISDEKVDKAYRAVWLENEYLRVMILPELGGRIQRAYDKTNDYDFVYYNHVIKPALVGLTGPWISGGIEFNWPQHHRPTTYNPVDYKLSEGADGSKTLYVNDVDQMYGTKGIAAFTLYPGKAYIEIRGQLYNRTPLPQTFLWWANPAVPVNDYTQSIFPPDVHAVMDHGKRDVSRFPIATGVYYKHDYSEGVDISRYKNIPVPTSYMAEKSSYDFVGGYDHRLRAGILHVADHHISPGKKQWTWGCGDFGKAWDRNLTDEDGPYIELMTGVYTDNQPDFTWLKPFEEKTFKQYFMPYKAVGEVKNATIRGSVNLEVREEGIYVCAYATEKFEDTVVLVSYDGEDVWKESVCLSPVDIYEKTIDGKSISEKMLLGEWAYEKAAGSFDETKLKVEIRCGNALIVEYRPERQEISKMPEPAQAAKEPEELKTNEELYLTGLHIEQYRHSTYLPDPYYLEGLKRDPGDIRINNAYGVLLMRRGMFVEAEHYFRKALERAVWKNPNPYDSEPYYNLGLALWYQGKMDDAYDAFYKATWSNEQQEMSFYYLAAIDARRGEFVRALELVEKGLVKNIHNVKARGLKAYLLRRLGRMEEAKRWTAENLKVDAFDYVSLYDTVLLEEMRQNEGEDQECRDGKLEQMNHLMRDFAENYLQAARDYVEYGAYEEAVQVLSLCTKDRPMLAYYKAYYLGKLGDGNGKQSALAAAEHACPDYCFPNKLEDIQALEYAIRENLDGAKAYYYLGNLYYDKHQWEKAVALWEESVKLDGTFPTAFRNLALAYYNKAGRKDEARGVMEKAFSLNPSDARIFLELDQLYKKLGVTAAERLRNYEKNRETFAKRDDAFIEYITLHNLLGHYEEAYRLTMSRKFHPWEGGEGKITTQYTVSLVEMAKEAMRQKAWEKARELLNRALVYPENLGEGKLEGTKDNHVYYYLGCVAEALGEDSEAALCFERATIGTDEPAGMMYYNDQPADMILYQGLAKNKLNRTAEAKARFYRLIDYGEQHVDDEVKIEYFAVSLPDFLIFEDDLNVRNKAHCYYLMGLGKLGLGDKKEAAACFDKALNYDPNHQNALRYRAETV</sequence>
<dbReference type="SUPFAM" id="SSF48452">
    <property type="entry name" value="TPR-like"/>
    <property type="match status" value="2"/>
</dbReference>
<feature type="repeat" description="TPR" evidence="3">
    <location>
        <begin position="1077"/>
        <end position="1110"/>
    </location>
</feature>
<evidence type="ECO:0000256" key="1">
    <source>
        <dbReference type="ARBA" id="ARBA00022737"/>
    </source>
</evidence>
<dbReference type="InterPro" id="IPR019734">
    <property type="entry name" value="TPR_rpt"/>
</dbReference>
<accession>G5ILV3</accession>
<dbReference type="PANTHER" id="PTHR44943:SF8">
    <property type="entry name" value="TPR REPEAT-CONTAINING PROTEIN MJ0263"/>
    <property type="match status" value="1"/>
</dbReference>
<dbReference type="AlphaFoldDB" id="G5ILV3"/>
<dbReference type="PROSITE" id="PS50005">
    <property type="entry name" value="TPR"/>
    <property type="match status" value="3"/>
</dbReference>
<dbReference type="OrthoDB" id="174931at2"/>
<dbReference type="PATRIC" id="fig|742737.3.peg.4465"/>
<feature type="repeat" description="TPR" evidence="3">
    <location>
        <begin position="779"/>
        <end position="812"/>
    </location>
</feature>
<dbReference type="Pfam" id="PF13432">
    <property type="entry name" value="TPR_16"/>
    <property type="match status" value="1"/>
</dbReference>
<dbReference type="RefSeq" id="WP_006782469.1">
    <property type="nucleotide sequence ID" value="NZ_CP040506.1"/>
</dbReference>
<reference evidence="5 6" key="1">
    <citation type="submission" date="2011-08" db="EMBL/GenBank/DDBJ databases">
        <title>The Genome Sequence of Clostridium hathewayi WAL-18680.</title>
        <authorList>
            <consortium name="The Broad Institute Genome Sequencing Platform"/>
            <person name="Earl A."/>
            <person name="Ward D."/>
            <person name="Feldgarden M."/>
            <person name="Gevers D."/>
            <person name="Finegold S.M."/>
            <person name="Summanen P.H."/>
            <person name="Molitoris D.R."/>
            <person name="Song M."/>
            <person name="Daigneault M."/>
            <person name="Allen-Vercoe E."/>
            <person name="Young S.K."/>
            <person name="Zeng Q."/>
            <person name="Gargeya S."/>
            <person name="Fitzgerald M."/>
            <person name="Haas B."/>
            <person name="Abouelleil A."/>
            <person name="Alvarado L."/>
            <person name="Arachchi H.M."/>
            <person name="Berlin A."/>
            <person name="Brown A."/>
            <person name="Chapman S.B."/>
            <person name="Chen Z."/>
            <person name="Dunbar C."/>
            <person name="Freedman E."/>
            <person name="Gearin G."/>
            <person name="Gellesch M."/>
            <person name="Goldberg J."/>
            <person name="Griggs A."/>
            <person name="Gujja S."/>
            <person name="Heiman D."/>
            <person name="Howarth C."/>
            <person name="Larson L."/>
            <person name="Lui A."/>
            <person name="MacDonald P.J.P."/>
            <person name="Montmayeur A."/>
            <person name="Murphy C."/>
            <person name="Neiman D."/>
            <person name="Pearson M."/>
            <person name="Priest M."/>
            <person name="Roberts A."/>
            <person name="Saif S."/>
            <person name="Shea T."/>
            <person name="Shenoy N."/>
            <person name="Sisk P."/>
            <person name="Stolte C."/>
            <person name="Sykes S."/>
            <person name="Wortman J."/>
            <person name="Nusbaum C."/>
            <person name="Birren B."/>
        </authorList>
    </citation>
    <scope>NUCLEOTIDE SEQUENCE [LARGE SCALE GENOMIC DNA]</scope>
    <source>
        <strain evidence="5 6">WAL-18680</strain>
    </source>
</reference>
<dbReference type="PANTHER" id="PTHR44943">
    <property type="entry name" value="CELLULOSE SYNTHASE OPERON PROTEIN C"/>
    <property type="match status" value="1"/>
</dbReference>
<dbReference type="InterPro" id="IPR033396">
    <property type="entry name" value="DUF5107"/>
</dbReference>
<dbReference type="Pfam" id="PF13414">
    <property type="entry name" value="TPR_11"/>
    <property type="match status" value="1"/>
</dbReference>
<evidence type="ECO:0000313" key="5">
    <source>
        <dbReference type="EMBL" id="EHI57372.1"/>
    </source>
</evidence>
<organism evidence="5 6">
    <name type="scientific">Hungatella hathewayi WAL-18680</name>
    <dbReference type="NCBI Taxonomy" id="742737"/>
    <lineage>
        <taxon>Bacteria</taxon>
        <taxon>Bacillati</taxon>
        <taxon>Bacillota</taxon>
        <taxon>Clostridia</taxon>
        <taxon>Lachnospirales</taxon>
        <taxon>Lachnospiraceae</taxon>
        <taxon>Hungatella</taxon>
    </lineage>
</organism>
<feature type="domain" description="DUF5107" evidence="4">
    <location>
        <begin position="39"/>
        <end position="340"/>
    </location>
</feature>
<dbReference type="SMART" id="SM00028">
    <property type="entry name" value="TPR"/>
    <property type="match status" value="10"/>
</dbReference>
<dbReference type="Pfam" id="PF17128">
    <property type="entry name" value="DUF5107"/>
    <property type="match status" value="1"/>
</dbReference>
<dbReference type="Pfam" id="PF13181">
    <property type="entry name" value="TPR_8"/>
    <property type="match status" value="1"/>
</dbReference>
<dbReference type="Proteomes" id="UP000005384">
    <property type="component" value="Unassembled WGS sequence"/>
</dbReference>
<dbReference type="EMBL" id="ADLN01000120">
    <property type="protein sequence ID" value="EHI57372.1"/>
    <property type="molecule type" value="Genomic_DNA"/>
</dbReference>
<comment type="caution">
    <text evidence="5">The sequence shown here is derived from an EMBL/GenBank/DDBJ whole genome shotgun (WGS) entry which is preliminary data.</text>
</comment>
<protein>
    <recommendedName>
        <fullName evidence="4">DUF5107 domain-containing protein</fullName>
    </recommendedName>
</protein>
<evidence type="ECO:0000259" key="4">
    <source>
        <dbReference type="Pfam" id="PF17128"/>
    </source>
</evidence>
<feature type="repeat" description="TPR" evidence="3">
    <location>
        <begin position="552"/>
        <end position="585"/>
    </location>
</feature>
<dbReference type="HOGENOM" id="CLU_010402_0_0_9"/>
<evidence type="ECO:0000313" key="6">
    <source>
        <dbReference type="Proteomes" id="UP000005384"/>
    </source>
</evidence>
<name>G5ILV3_9FIRM</name>
<gene>
    <name evidence="5" type="ORF">HMPREF9473_04481</name>
</gene>
<keyword evidence="2 3" id="KW-0802">TPR repeat</keyword>
<dbReference type="InterPro" id="IPR011990">
    <property type="entry name" value="TPR-like_helical_dom_sf"/>
</dbReference>
<dbReference type="InterPro" id="IPR051685">
    <property type="entry name" value="Ycf3/AcsC/BcsC/TPR_MFPF"/>
</dbReference>
<keyword evidence="1" id="KW-0677">Repeat</keyword>
<dbReference type="Gene3D" id="1.25.40.10">
    <property type="entry name" value="Tetratricopeptide repeat domain"/>
    <property type="match status" value="4"/>
</dbReference>
<evidence type="ECO:0000256" key="2">
    <source>
        <dbReference type="ARBA" id="ARBA00022803"/>
    </source>
</evidence>
<proteinExistence type="predicted"/>